<feature type="binding site" evidence="6">
    <location>
        <position position="99"/>
    </location>
    <ligand>
        <name>Zn(2+)</name>
        <dbReference type="ChEBI" id="CHEBI:29105"/>
        <label>2</label>
    </ligand>
</feature>
<dbReference type="RefSeq" id="WP_345339597.1">
    <property type="nucleotide sequence ID" value="NZ_BAABLI010000009.1"/>
</dbReference>
<evidence type="ECO:0000313" key="9">
    <source>
        <dbReference type="EMBL" id="MFD2096799.1"/>
    </source>
</evidence>
<sequence>MKGLAKLKAEPGIWMTEAPLPELGHNDLLIKIHKTAICGTDLHIYKWDEWSQNTIPVPMIVGHEYVGEVVAMGQEVRGFSEGDRVSGEGHITCGHCRNCRAGRRHLCRNTVGVGVNRQGAFAEYLVIPAYNAFKIPEGISDEMASIFDPFGNAVHTALSFDLVGEDVLITGAGPIGIMAVAIARHCGARHVVITDVNDYRLNLAAQMGASRVVNVAKESLADVMVELGMTEGFDVGMEMSGVPSAFSDMLSKMNHGGKVALLGIPPSDMAIDWNQVIFKGLVIKGIYGREMFETWYKMASLLQSGLDISPVITHRMDVSEFQQGFDIMASGQCGKVILDWGK</sequence>
<evidence type="ECO:0000256" key="5">
    <source>
        <dbReference type="ARBA" id="ARBA00023027"/>
    </source>
</evidence>
<dbReference type="HAMAP" id="MF_00627">
    <property type="entry name" value="Thr_dehydrog"/>
    <property type="match status" value="1"/>
</dbReference>
<gene>
    <name evidence="6 9" type="primary">tdh</name>
    <name evidence="9" type="ORF">ACFSJ3_12450</name>
</gene>
<dbReference type="InterPro" id="IPR013154">
    <property type="entry name" value="ADH-like_N"/>
</dbReference>
<reference evidence="10" key="1">
    <citation type="journal article" date="2019" name="Int. J. Syst. Evol. Microbiol.">
        <title>The Global Catalogue of Microorganisms (GCM) 10K type strain sequencing project: providing services to taxonomists for standard genome sequencing and annotation.</title>
        <authorList>
            <consortium name="The Broad Institute Genomics Platform"/>
            <consortium name="The Broad Institute Genome Sequencing Center for Infectious Disease"/>
            <person name="Wu L."/>
            <person name="Ma J."/>
        </authorList>
    </citation>
    <scope>NUCLEOTIDE SEQUENCE [LARGE SCALE GENOMIC DNA]</scope>
    <source>
        <strain evidence="10">CGMCC 1.10992</strain>
    </source>
</reference>
<comment type="pathway">
    <text evidence="6">Amino-acid degradation; L-threonine degradation via oxydo-reductase pathway; glycine from L-threonine: step 1/2.</text>
</comment>
<accession>A0ABW4XSK1</accession>
<feature type="active site" description="Charge relay system" evidence="6">
    <location>
        <position position="40"/>
    </location>
</feature>
<dbReference type="EMBL" id="JBHUHT010000013">
    <property type="protein sequence ID" value="MFD2096799.1"/>
    <property type="molecule type" value="Genomic_DNA"/>
</dbReference>
<dbReference type="InterPro" id="IPR036291">
    <property type="entry name" value="NAD(P)-bd_dom_sf"/>
</dbReference>
<feature type="binding site" evidence="6">
    <location>
        <position position="38"/>
    </location>
    <ligand>
        <name>Zn(2+)</name>
        <dbReference type="ChEBI" id="CHEBI:29105"/>
        <label>1</label>
        <note>catalytic</note>
    </ligand>
</feature>
<feature type="binding site" evidence="6">
    <location>
        <position position="96"/>
    </location>
    <ligand>
        <name>Zn(2+)</name>
        <dbReference type="ChEBI" id="CHEBI:29105"/>
        <label>2</label>
    </ligand>
</feature>
<feature type="site" description="Important for catalytic activity for the proton relay mechanism but does not participate directly in the coordination of zinc atom" evidence="6">
    <location>
        <position position="148"/>
    </location>
</feature>
<keyword evidence="3 6" id="KW-0862">Zinc</keyword>
<feature type="binding site" evidence="6">
    <location>
        <begin position="262"/>
        <end position="264"/>
    </location>
    <ligand>
        <name>NAD(+)</name>
        <dbReference type="ChEBI" id="CHEBI:57540"/>
    </ligand>
</feature>
<dbReference type="Pfam" id="PF00107">
    <property type="entry name" value="ADH_zinc_N"/>
    <property type="match status" value="1"/>
</dbReference>
<dbReference type="SMART" id="SM00829">
    <property type="entry name" value="PKS_ER"/>
    <property type="match status" value="1"/>
</dbReference>
<evidence type="ECO:0000259" key="8">
    <source>
        <dbReference type="SMART" id="SM00829"/>
    </source>
</evidence>
<comment type="subcellular location">
    <subcellularLocation>
        <location evidence="6">Cytoplasm</location>
    </subcellularLocation>
</comment>
<feature type="active site" description="Charge relay system" evidence="6">
    <location>
        <position position="43"/>
    </location>
</feature>
<dbReference type="InterPro" id="IPR011032">
    <property type="entry name" value="GroES-like_sf"/>
</dbReference>
<dbReference type="PROSITE" id="PS00059">
    <property type="entry name" value="ADH_ZINC"/>
    <property type="match status" value="1"/>
</dbReference>
<evidence type="ECO:0000256" key="2">
    <source>
        <dbReference type="ARBA" id="ARBA00022723"/>
    </source>
</evidence>
<dbReference type="GO" id="GO:0008743">
    <property type="term" value="F:L-threonine 3-dehydrogenase activity"/>
    <property type="evidence" value="ECO:0007669"/>
    <property type="project" value="UniProtKB-EC"/>
</dbReference>
<evidence type="ECO:0000256" key="3">
    <source>
        <dbReference type="ARBA" id="ARBA00022833"/>
    </source>
</evidence>
<feature type="binding site" evidence="6">
    <location>
        <position position="107"/>
    </location>
    <ligand>
        <name>Zn(2+)</name>
        <dbReference type="ChEBI" id="CHEBI:29105"/>
        <label>2</label>
    </ligand>
</feature>
<keyword evidence="1 6" id="KW-0963">Cytoplasm</keyword>
<evidence type="ECO:0000313" key="10">
    <source>
        <dbReference type="Proteomes" id="UP001597380"/>
    </source>
</evidence>
<comment type="cofactor">
    <cofactor evidence="6">
        <name>Zn(2+)</name>
        <dbReference type="ChEBI" id="CHEBI:29105"/>
    </cofactor>
    <text evidence="6">Binds 2 Zn(2+) ions per subunit.</text>
</comment>
<feature type="binding site" evidence="6">
    <location>
        <position position="64"/>
    </location>
    <ligand>
        <name>Zn(2+)</name>
        <dbReference type="ChEBI" id="CHEBI:29105"/>
        <label>1</label>
        <note>catalytic</note>
    </ligand>
</feature>
<name>A0ABW4XSK1_9GAMM</name>
<keyword evidence="10" id="KW-1185">Reference proteome</keyword>
<feature type="binding site" evidence="6">
    <location>
        <position position="200"/>
    </location>
    <ligand>
        <name>NAD(+)</name>
        <dbReference type="ChEBI" id="CHEBI:57540"/>
    </ligand>
</feature>
<proteinExistence type="inferred from homology"/>
<comment type="similarity">
    <text evidence="6">Belongs to the zinc-containing alcohol dehydrogenase family.</text>
</comment>
<keyword evidence="4 6" id="KW-0560">Oxidoreductase</keyword>
<evidence type="ECO:0000256" key="6">
    <source>
        <dbReference type="HAMAP-Rule" id="MF_00627"/>
    </source>
</evidence>
<dbReference type="EC" id="1.1.1.103" evidence="6 7"/>
<dbReference type="InterPro" id="IPR002328">
    <property type="entry name" value="ADH_Zn_CS"/>
</dbReference>
<keyword evidence="2 6" id="KW-0479">Metal-binding</keyword>
<dbReference type="InterPro" id="IPR050129">
    <property type="entry name" value="Zn_alcohol_dh"/>
</dbReference>
<feature type="binding site" evidence="6">
    <location>
        <begin position="286"/>
        <end position="287"/>
    </location>
    <ligand>
        <name>NAD(+)</name>
        <dbReference type="ChEBI" id="CHEBI:57540"/>
    </ligand>
</feature>
<dbReference type="InterPro" id="IPR004627">
    <property type="entry name" value="L-Threonine_3-DHase"/>
</dbReference>
<evidence type="ECO:0000256" key="4">
    <source>
        <dbReference type="ARBA" id="ARBA00023002"/>
    </source>
</evidence>
<protein>
    <recommendedName>
        <fullName evidence="6 7">L-threonine 3-dehydrogenase</fullName>
        <shortName evidence="6">TDH</shortName>
        <ecNumber evidence="6 7">1.1.1.103</ecNumber>
    </recommendedName>
</protein>
<dbReference type="Gene3D" id="3.40.50.720">
    <property type="entry name" value="NAD(P)-binding Rossmann-like Domain"/>
    <property type="match status" value="1"/>
</dbReference>
<keyword evidence="5 6" id="KW-0520">NAD</keyword>
<organism evidence="9 10">
    <name type="scientific">Corallincola platygyrae</name>
    <dbReference type="NCBI Taxonomy" id="1193278"/>
    <lineage>
        <taxon>Bacteria</taxon>
        <taxon>Pseudomonadati</taxon>
        <taxon>Pseudomonadota</taxon>
        <taxon>Gammaproteobacteria</taxon>
        <taxon>Alteromonadales</taxon>
        <taxon>Psychromonadaceae</taxon>
        <taxon>Corallincola</taxon>
    </lineage>
</organism>
<comment type="catalytic activity">
    <reaction evidence="6">
        <text>L-threonine + NAD(+) = (2S)-2-amino-3-oxobutanoate + NADH + H(+)</text>
        <dbReference type="Rhea" id="RHEA:13161"/>
        <dbReference type="ChEBI" id="CHEBI:15378"/>
        <dbReference type="ChEBI" id="CHEBI:57540"/>
        <dbReference type="ChEBI" id="CHEBI:57926"/>
        <dbReference type="ChEBI" id="CHEBI:57945"/>
        <dbReference type="ChEBI" id="CHEBI:78948"/>
        <dbReference type="EC" id="1.1.1.103"/>
    </reaction>
</comment>
<evidence type="ECO:0000256" key="7">
    <source>
        <dbReference type="NCBIfam" id="TIGR00692"/>
    </source>
</evidence>
<comment type="function">
    <text evidence="6">Catalyzes the NAD(+)-dependent oxidation of L-threonine to 2-amino-3-ketobutyrate.</text>
</comment>
<dbReference type="Proteomes" id="UP001597380">
    <property type="component" value="Unassembled WGS sequence"/>
</dbReference>
<dbReference type="Pfam" id="PF08240">
    <property type="entry name" value="ADH_N"/>
    <property type="match status" value="1"/>
</dbReference>
<feature type="binding site" evidence="6">
    <location>
        <position position="93"/>
    </location>
    <ligand>
        <name>Zn(2+)</name>
        <dbReference type="ChEBI" id="CHEBI:29105"/>
        <label>2</label>
    </ligand>
</feature>
<comment type="subunit">
    <text evidence="6">Homotetramer.</text>
</comment>
<dbReference type="InterPro" id="IPR020843">
    <property type="entry name" value="ER"/>
</dbReference>
<dbReference type="SUPFAM" id="SSF50129">
    <property type="entry name" value="GroES-like"/>
    <property type="match status" value="1"/>
</dbReference>
<dbReference type="Gene3D" id="3.90.180.10">
    <property type="entry name" value="Medium-chain alcohol dehydrogenases, catalytic domain"/>
    <property type="match status" value="1"/>
</dbReference>
<dbReference type="PANTHER" id="PTHR43401:SF2">
    <property type="entry name" value="L-THREONINE 3-DEHYDROGENASE"/>
    <property type="match status" value="1"/>
</dbReference>
<dbReference type="NCBIfam" id="NF003808">
    <property type="entry name" value="PRK05396.1"/>
    <property type="match status" value="1"/>
</dbReference>
<feature type="binding site" evidence="6">
    <location>
        <position position="195"/>
    </location>
    <ligand>
        <name>NAD(+)</name>
        <dbReference type="ChEBI" id="CHEBI:57540"/>
    </ligand>
</feature>
<dbReference type="SUPFAM" id="SSF51735">
    <property type="entry name" value="NAD(P)-binding Rossmann-fold domains"/>
    <property type="match status" value="1"/>
</dbReference>
<comment type="caution">
    <text evidence="9">The sequence shown here is derived from an EMBL/GenBank/DDBJ whole genome shotgun (WGS) entry which is preliminary data.</text>
</comment>
<dbReference type="NCBIfam" id="TIGR00692">
    <property type="entry name" value="tdh"/>
    <property type="match status" value="1"/>
</dbReference>
<feature type="binding site" evidence="6">
    <location>
        <position position="63"/>
    </location>
    <ligand>
        <name>Zn(2+)</name>
        <dbReference type="ChEBI" id="CHEBI:29105"/>
        <label>1</label>
        <note>catalytic</note>
    </ligand>
</feature>
<dbReference type="PANTHER" id="PTHR43401">
    <property type="entry name" value="L-THREONINE 3-DEHYDROGENASE"/>
    <property type="match status" value="1"/>
</dbReference>
<feature type="binding site" evidence="6">
    <location>
        <position position="175"/>
    </location>
    <ligand>
        <name>NAD(+)</name>
        <dbReference type="ChEBI" id="CHEBI:57540"/>
    </ligand>
</feature>
<evidence type="ECO:0000256" key="1">
    <source>
        <dbReference type="ARBA" id="ARBA00022490"/>
    </source>
</evidence>
<dbReference type="InterPro" id="IPR013149">
    <property type="entry name" value="ADH-like_C"/>
</dbReference>
<feature type="domain" description="Enoyl reductase (ER)" evidence="8">
    <location>
        <begin position="12"/>
        <end position="338"/>
    </location>
</feature>